<evidence type="ECO:0000313" key="9">
    <source>
        <dbReference type="EMBL" id="KNC33667.1"/>
    </source>
</evidence>
<reference evidence="9 10" key="1">
    <citation type="journal article" date="2015" name="Nat. Commun.">
        <title>Lucilia cuprina genome unlocks parasitic fly biology to underpin future interventions.</title>
        <authorList>
            <person name="Anstead C.A."/>
            <person name="Korhonen P.K."/>
            <person name="Young N.D."/>
            <person name="Hall R.S."/>
            <person name="Jex A.R."/>
            <person name="Murali S.C."/>
            <person name="Hughes D.S."/>
            <person name="Lee S.F."/>
            <person name="Perry T."/>
            <person name="Stroehlein A.J."/>
            <person name="Ansell B.R."/>
            <person name="Breugelmans B."/>
            <person name="Hofmann A."/>
            <person name="Qu J."/>
            <person name="Dugan S."/>
            <person name="Lee S.L."/>
            <person name="Chao H."/>
            <person name="Dinh H."/>
            <person name="Han Y."/>
            <person name="Doddapaneni H.V."/>
            <person name="Worley K.C."/>
            <person name="Muzny D.M."/>
            <person name="Ioannidis P."/>
            <person name="Waterhouse R.M."/>
            <person name="Zdobnov E.M."/>
            <person name="James P.J."/>
            <person name="Bagnall N.H."/>
            <person name="Kotze A.C."/>
            <person name="Gibbs R.A."/>
            <person name="Richards S."/>
            <person name="Batterham P."/>
            <person name="Gasser R.B."/>
        </authorList>
    </citation>
    <scope>NUCLEOTIDE SEQUENCE [LARGE SCALE GENOMIC DNA]</scope>
    <source>
        <strain evidence="9 10">LS</strain>
        <tissue evidence="9">Full body</tissue>
    </source>
</reference>
<comment type="subcellular location">
    <subcellularLocation>
        <location evidence="1 8">Cell membrane</location>
        <topology evidence="1 8">Multi-pass membrane protein</topology>
    </subcellularLocation>
</comment>
<comment type="function">
    <text evidence="8">Gustatory receptor which mediates acceptance or avoidance behavior, depending on its substrates.</text>
</comment>
<feature type="transmembrane region" description="Helical" evidence="8">
    <location>
        <begin position="79"/>
        <end position="97"/>
    </location>
</feature>
<feature type="transmembrane region" description="Helical" evidence="8">
    <location>
        <begin position="38"/>
        <end position="59"/>
    </location>
</feature>
<comment type="similarity">
    <text evidence="8">Belongs to the insect chemoreceptor superfamily. Gustatory receptor (GR) family.</text>
</comment>
<evidence type="ECO:0000256" key="5">
    <source>
        <dbReference type="ARBA" id="ARBA00023136"/>
    </source>
</evidence>
<sequence length="395" mass="46376">MKRSTYWMLSTIYIYAQLLGILNFCYNCRTGRAHIKPYITAYSAIISLTMFGVLTYFLLNMEIKNHPAGSAELHYKLNLLTSIIRVVGVILTVFYNWTRRRESVQLINTYQQFCRRFLKKWQVEERFMQYLEHGIRVKLKRSFIADVLVYVIIYQHLGVIFDMENSYILLALALIPTVLNVVMTLYYFAILNINILMTIINEEIKRILNIICETETGNCVKYCHLADQLDDLAVAQGILKTFLKRINKIYNVQAICVVLDLYVNNIFVIYIFAMLSNHLDIWAYYGDWVVYFVPVALFIWYLDIQLFIYVMLNTVDLMEKTGELLKGRPIWTSNLNDRLERSLDNFSLQLAQFPLEFDLVGLFNMNRPMAFATFSSTISNAIVLIQYDLKYTKKN</sequence>
<dbReference type="EMBL" id="JRES01000171">
    <property type="protein sequence ID" value="KNC33667.1"/>
    <property type="molecule type" value="Genomic_DNA"/>
</dbReference>
<keyword evidence="3 8" id="KW-0812">Transmembrane</keyword>
<organism evidence="9 10">
    <name type="scientific">Lucilia cuprina</name>
    <name type="common">Green bottle fly</name>
    <name type="synonym">Australian sheep blowfly</name>
    <dbReference type="NCBI Taxonomy" id="7375"/>
    <lineage>
        <taxon>Eukaryota</taxon>
        <taxon>Metazoa</taxon>
        <taxon>Ecdysozoa</taxon>
        <taxon>Arthropoda</taxon>
        <taxon>Hexapoda</taxon>
        <taxon>Insecta</taxon>
        <taxon>Pterygota</taxon>
        <taxon>Neoptera</taxon>
        <taxon>Endopterygota</taxon>
        <taxon>Diptera</taxon>
        <taxon>Brachycera</taxon>
        <taxon>Muscomorpha</taxon>
        <taxon>Oestroidea</taxon>
        <taxon>Calliphoridae</taxon>
        <taxon>Luciliinae</taxon>
        <taxon>Lucilia</taxon>
    </lineage>
</organism>
<dbReference type="GO" id="GO:0043025">
    <property type="term" value="C:neuronal cell body"/>
    <property type="evidence" value="ECO:0007669"/>
    <property type="project" value="TreeGrafter"/>
</dbReference>
<dbReference type="GO" id="GO:0030424">
    <property type="term" value="C:axon"/>
    <property type="evidence" value="ECO:0007669"/>
    <property type="project" value="TreeGrafter"/>
</dbReference>
<keyword evidence="2 8" id="KW-1003">Cell membrane</keyword>
<evidence type="ECO:0000256" key="1">
    <source>
        <dbReference type="ARBA" id="ARBA00004651"/>
    </source>
</evidence>
<evidence type="ECO:0000256" key="7">
    <source>
        <dbReference type="ARBA" id="ARBA00023224"/>
    </source>
</evidence>
<dbReference type="GO" id="GO:0007165">
    <property type="term" value="P:signal transduction"/>
    <property type="evidence" value="ECO:0007669"/>
    <property type="project" value="UniProtKB-KW"/>
</dbReference>
<dbReference type="InterPro" id="IPR013604">
    <property type="entry name" value="7TM_chemorcpt"/>
</dbReference>
<dbReference type="GO" id="GO:0005886">
    <property type="term" value="C:plasma membrane"/>
    <property type="evidence" value="ECO:0007669"/>
    <property type="project" value="UniProtKB-SubCell"/>
</dbReference>
<dbReference type="GO" id="GO:0030425">
    <property type="term" value="C:dendrite"/>
    <property type="evidence" value="ECO:0007669"/>
    <property type="project" value="TreeGrafter"/>
</dbReference>
<feature type="transmembrane region" description="Helical" evidence="8">
    <location>
        <begin position="249"/>
        <end position="276"/>
    </location>
</feature>
<keyword evidence="6 8" id="KW-0675">Receptor</keyword>
<protein>
    <recommendedName>
        <fullName evidence="8">Gustatory receptor</fullName>
    </recommendedName>
</protein>
<keyword evidence="5 8" id="KW-0472">Membrane</keyword>
<evidence type="ECO:0000313" key="10">
    <source>
        <dbReference type="Proteomes" id="UP000037069"/>
    </source>
</evidence>
<gene>
    <name evidence="9" type="ORF">FF38_08774</name>
</gene>
<name>A0A0L0CN72_LUCCU</name>
<dbReference type="OMA" id="TIYFAFC"/>
<dbReference type="AlphaFoldDB" id="A0A0L0CN72"/>
<evidence type="ECO:0000256" key="2">
    <source>
        <dbReference type="ARBA" id="ARBA00022475"/>
    </source>
</evidence>
<evidence type="ECO:0000256" key="8">
    <source>
        <dbReference type="RuleBase" id="RU363108"/>
    </source>
</evidence>
<comment type="caution">
    <text evidence="9">The sequence shown here is derived from an EMBL/GenBank/DDBJ whole genome shotgun (WGS) entry which is preliminary data.</text>
</comment>
<dbReference type="GO" id="GO:0033041">
    <property type="term" value="F:sweet taste receptor activity"/>
    <property type="evidence" value="ECO:0007669"/>
    <property type="project" value="TreeGrafter"/>
</dbReference>
<dbReference type="Proteomes" id="UP000037069">
    <property type="component" value="Unassembled WGS sequence"/>
</dbReference>
<evidence type="ECO:0000256" key="3">
    <source>
        <dbReference type="ARBA" id="ARBA00022692"/>
    </source>
</evidence>
<keyword evidence="10" id="KW-1185">Reference proteome</keyword>
<dbReference type="PANTHER" id="PTHR21143:SF131">
    <property type="entry name" value="GUSTATORY AND ODORANT RECEPTOR 63A-RELATED"/>
    <property type="match status" value="1"/>
</dbReference>
<dbReference type="OrthoDB" id="7856336at2759"/>
<dbReference type="Pfam" id="PF08395">
    <property type="entry name" value="7tm_7"/>
    <property type="match status" value="1"/>
</dbReference>
<feature type="transmembrane region" description="Helical" evidence="8">
    <location>
        <begin position="143"/>
        <end position="161"/>
    </location>
</feature>
<feature type="transmembrane region" description="Helical" evidence="8">
    <location>
        <begin position="6"/>
        <end position="26"/>
    </location>
</feature>
<dbReference type="PANTHER" id="PTHR21143">
    <property type="entry name" value="INVERTEBRATE GUSTATORY RECEPTOR"/>
    <property type="match status" value="1"/>
</dbReference>
<feature type="transmembrane region" description="Helical" evidence="8">
    <location>
        <begin position="288"/>
        <end position="312"/>
    </location>
</feature>
<proteinExistence type="inferred from homology"/>
<keyword evidence="7 8" id="KW-0807">Transducer</keyword>
<evidence type="ECO:0000256" key="4">
    <source>
        <dbReference type="ARBA" id="ARBA00022989"/>
    </source>
</evidence>
<keyword evidence="4 8" id="KW-1133">Transmembrane helix</keyword>
<evidence type="ECO:0000256" key="6">
    <source>
        <dbReference type="ARBA" id="ARBA00023170"/>
    </source>
</evidence>
<feature type="transmembrane region" description="Helical" evidence="8">
    <location>
        <begin position="167"/>
        <end position="189"/>
    </location>
</feature>
<accession>A0A0L0CN72</accession>